<dbReference type="OrthoDB" id="536948at2759"/>
<dbReference type="SUPFAM" id="SSF56487">
    <property type="entry name" value="SRCR-like"/>
    <property type="match status" value="3"/>
</dbReference>
<reference evidence="6 7" key="1">
    <citation type="journal article" date="2008" name="Nature">
        <title>The Trichoplax genome and the nature of placozoans.</title>
        <authorList>
            <person name="Srivastava M."/>
            <person name="Begovic E."/>
            <person name="Chapman J."/>
            <person name="Putnam N.H."/>
            <person name="Hellsten U."/>
            <person name="Kawashima T."/>
            <person name="Kuo A."/>
            <person name="Mitros T."/>
            <person name="Salamov A."/>
            <person name="Carpenter M.L."/>
            <person name="Signorovitch A.Y."/>
            <person name="Moreno M.A."/>
            <person name="Kamm K."/>
            <person name="Grimwood J."/>
            <person name="Schmutz J."/>
            <person name="Shapiro H."/>
            <person name="Grigoriev I.V."/>
            <person name="Buss L.W."/>
            <person name="Schierwater B."/>
            <person name="Dellaporta S.L."/>
            <person name="Rokhsar D.S."/>
        </authorList>
    </citation>
    <scope>NUCLEOTIDE SEQUENCE [LARGE SCALE GENOMIC DNA]</scope>
    <source>
        <strain evidence="6 7">Grell-BS-1999</strain>
    </source>
</reference>
<accession>B3RJF6</accession>
<evidence type="ECO:0000256" key="2">
    <source>
        <dbReference type="ARBA" id="ARBA00023157"/>
    </source>
</evidence>
<evidence type="ECO:0000313" key="6">
    <source>
        <dbReference type="EMBL" id="EDV29084.1"/>
    </source>
</evidence>
<dbReference type="InterPro" id="IPR001190">
    <property type="entry name" value="SRCR"/>
</dbReference>
<dbReference type="GO" id="GO:0016020">
    <property type="term" value="C:membrane"/>
    <property type="evidence" value="ECO:0007669"/>
    <property type="project" value="InterPro"/>
</dbReference>
<comment type="caution">
    <text evidence="4">Lacks conserved residue(s) required for the propagation of feature annotation.</text>
</comment>
<dbReference type="InterPro" id="IPR036772">
    <property type="entry name" value="SRCR-like_dom_sf"/>
</dbReference>
<keyword evidence="2 4" id="KW-1015">Disulfide bond</keyword>
<sequence>VRLTNTHLRNQGTVEVYVNGRWGTVCDKNWNMHNAMVVCRQLGFSKAQAATCCNKFGQSTTSFALTNVYCKGNEPGLGSCFHNGFGNANCSSGMTAGVICSINLPDIRLVGGNSSREGRVEIYRNSTWGSICGHNWNIQAANIVCKQLGYHGAQRTACCGQFGNGTGHYMLSNVHCEGNEKLITDCFNSGNGMMSTCKRPGEEAGVVYNDTAPVRLVGGKTRNEGRVEVYRFGKWGTVCDYGFDMKDANVICRQLGYEGAESWRCCAQYGNGTGQIWLSGVDCKGNEKSIAQCRHYGWGNTNHCNHFKDVGVRCKGTIPYAIKNAGVGFSIYSTFYRIINIIKIDITIYL</sequence>
<feature type="non-terminal residue" evidence="6">
    <location>
        <position position="1"/>
    </location>
</feature>
<dbReference type="PRINTS" id="PR00258">
    <property type="entry name" value="SPERACTRCPTR"/>
</dbReference>
<feature type="domain" description="SRCR" evidence="5">
    <location>
        <begin position="1"/>
        <end position="101"/>
    </location>
</feature>
<dbReference type="PANTHER" id="PTHR48071">
    <property type="entry name" value="SRCR DOMAIN-CONTAINING PROTEIN"/>
    <property type="match status" value="1"/>
</dbReference>
<dbReference type="PhylomeDB" id="B3RJF6"/>
<dbReference type="GeneID" id="6749501"/>
<dbReference type="CTD" id="6749501"/>
<evidence type="ECO:0000256" key="4">
    <source>
        <dbReference type="PROSITE-ProRule" id="PRU00196"/>
    </source>
</evidence>
<gene>
    <name evidence="6" type="ORF">TRIADDRAFT_19518</name>
</gene>
<dbReference type="EMBL" id="DS985241">
    <property type="protein sequence ID" value="EDV29084.1"/>
    <property type="molecule type" value="Genomic_DNA"/>
</dbReference>
<dbReference type="Proteomes" id="UP000009022">
    <property type="component" value="Unassembled WGS sequence"/>
</dbReference>
<dbReference type="InParanoid" id="B3RJF6"/>
<dbReference type="PROSITE" id="PS50287">
    <property type="entry name" value="SRCR_2"/>
    <property type="match status" value="3"/>
</dbReference>
<feature type="domain" description="SRCR" evidence="5">
    <location>
        <begin position="214"/>
        <end position="315"/>
    </location>
</feature>
<feature type="disulfide bond" evidence="4">
    <location>
        <begin position="283"/>
        <end position="293"/>
    </location>
</feature>
<feature type="disulfide bond" evidence="4">
    <location>
        <begin position="70"/>
        <end position="80"/>
    </location>
</feature>
<dbReference type="RefSeq" id="XP_002108286.1">
    <property type="nucleotide sequence ID" value="XM_002108250.1"/>
</dbReference>
<feature type="disulfide bond" evidence="4">
    <location>
        <begin position="26"/>
        <end position="90"/>
    </location>
</feature>
<keyword evidence="3" id="KW-0325">Glycoprotein</keyword>
<protein>
    <recommendedName>
        <fullName evidence="5">SRCR domain-containing protein</fullName>
    </recommendedName>
</protein>
<dbReference type="KEGG" id="tad:TRIADDRAFT_19518"/>
<evidence type="ECO:0000256" key="1">
    <source>
        <dbReference type="ARBA" id="ARBA00022729"/>
    </source>
</evidence>
<evidence type="ECO:0000256" key="3">
    <source>
        <dbReference type="ARBA" id="ARBA00023180"/>
    </source>
</evidence>
<name>B3RJF6_TRIAD</name>
<keyword evidence="7" id="KW-1185">Reference proteome</keyword>
<dbReference type="Pfam" id="PF00530">
    <property type="entry name" value="SRCR"/>
    <property type="match status" value="3"/>
</dbReference>
<feature type="disulfide bond" evidence="4">
    <location>
        <begin position="39"/>
        <end position="100"/>
    </location>
</feature>
<proteinExistence type="predicted"/>
<dbReference type="PROSITE" id="PS00420">
    <property type="entry name" value="SRCR_1"/>
    <property type="match status" value="2"/>
</dbReference>
<keyword evidence="1" id="KW-0732">Signal</keyword>
<dbReference type="OMA" id="ERNIEHC"/>
<evidence type="ECO:0000259" key="5">
    <source>
        <dbReference type="PROSITE" id="PS50287"/>
    </source>
</evidence>
<dbReference type="FunFam" id="3.10.250.10:FF:000001">
    <property type="entry name" value="Lysyl oxidase 4 isoform X1"/>
    <property type="match status" value="2"/>
</dbReference>
<dbReference type="PANTHER" id="PTHR48071:SF18">
    <property type="entry name" value="DELETED IN MALIGNANT BRAIN TUMORS 1 PROTEIN-RELATED"/>
    <property type="match status" value="1"/>
</dbReference>
<organism evidence="6 7">
    <name type="scientific">Trichoplax adhaerens</name>
    <name type="common">Trichoplax reptans</name>
    <dbReference type="NCBI Taxonomy" id="10228"/>
    <lineage>
        <taxon>Eukaryota</taxon>
        <taxon>Metazoa</taxon>
        <taxon>Placozoa</taxon>
        <taxon>Uniplacotomia</taxon>
        <taxon>Trichoplacea</taxon>
        <taxon>Trichoplacidae</taxon>
        <taxon>Trichoplax</taxon>
    </lineage>
</organism>
<dbReference type="FunFam" id="3.10.250.10:FF:000005">
    <property type="entry name" value="Neurotrypsin isoform A"/>
    <property type="match status" value="1"/>
</dbReference>
<dbReference type="Gene3D" id="3.10.250.10">
    <property type="entry name" value="SRCR-like domain"/>
    <property type="match status" value="3"/>
</dbReference>
<feature type="domain" description="SRCR" evidence="5">
    <location>
        <begin position="107"/>
        <end position="209"/>
    </location>
</feature>
<evidence type="ECO:0000313" key="7">
    <source>
        <dbReference type="Proteomes" id="UP000009022"/>
    </source>
</evidence>
<dbReference type="SMART" id="SM00202">
    <property type="entry name" value="SR"/>
    <property type="match status" value="3"/>
</dbReference>
<dbReference type="HOGENOM" id="CLU_002555_11_0_1"/>
<dbReference type="AlphaFoldDB" id="B3RJF6"/>
<feature type="disulfide bond" evidence="4">
    <location>
        <begin position="176"/>
        <end position="186"/>
    </location>
</feature>
<dbReference type="STRING" id="10228.B3RJF6"/>